<dbReference type="Pfam" id="PF01212">
    <property type="entry name" value="Beta_elim_lyase"/>
    <property type="match status" value="1"/>
</dbReference>
<reference evidence="6 7" key="1">
    <citation type="submission" date="2011-02" db="EMBL/GenBank/DDBJ databases">
        <title>The Genome Sequence of Sphaeroforma arctica JP610.</title>
        <authorList>
            <consortium name="The Broad Institute Genome Sequencing Platform"/>
            <person name="Russ C."/>
            <person name="Cuomo C."/>
            <person name="Young S.K."/>
            <person name="Zeng Q."/>
            <person name="Gargeya S."/>
            <person name="Alvarado L."/>
            <person name="Berlin A."/>
            <person name="Chapman S.B."/>
            <person name="Chen Z."/>
            <person name="Freedman E."/>
            <person name="Gellesch M."/>
            <person name="Goldberg J."/>
            <person name="Griggs A."/>
            <person name="Gujja S."/>
            <person name="Heilman E."/>
            <person name="Heiman D."/>
            <person name="Howarth C."/>
            <person name="Mehta T."/>
            <person name="Neiman D."/>
            <person name="Pearson M."/>
            <person name="Roberts A."/>
            <person name="Saif S."/>
            <person name="Shea T."/>
            <person name="Shenoy N."/>
            <person name="Sisk P."/>
            <person name="Stolte C."/>
            <person name="Sykes S."/>
            <person name="White J."/>
            <person name="Yandava C."/>
            <person name="Burger G."/>
            <person name="Gray M.W."/>
            <person name="Holland P.W.H."/>
            <person name="King N."/>
            <person name="Lang F.B.F."/>
            <person name="Roger A.J."/>
            <person name="Ruiz-Trillo I."/>
            <person name="Haas B."/>
            <person name="Nusbaum C."/>
            <person name="Birren B."/>
        </authorList>
    </citation>
    <scope>NUCLEOTIDE SEQUENCE [LARGE SCALE GENOMIC DNA]</scope>
    <source>
        <strain evidence="6 7">JP610</strain>
    </source>
</reference>
<dbReference type="PANTHER" id="PTHR48097:SF9">
    <property type="entry name" value="L-THREONINE ALDOLASE"/>
    <property type="match status" value="1"/>
</dbReference>
<evidence type="ECO:0000259" key="5">
    <source>
        <dbReference type="Pfam" id="PF01212"/>
    </source>
</evidence>
<proteinExistence type="inferred from homology"/>
<dbReference type="EMBL" id="KQ242909">
    <property type="protein sequence ID" value="KNC76931.1"/>
    <property type="molecule type" value="Genomic_DNA"/>
</dbReference>
<gene>
    <name evidence="6" type="ORF">SARC_10592</name>
</gene>
<dbReference type="RefSeq" id="XP_014150833.1">
    <property type="nucleotide sequence ID" value="XM_014295358.1"/>
</dbReference>
<evidence type="ECO:0000256" key="3">
    <source>
        <dbReference type="ARBA" id="ARBA00022898"/>
    </source>
</evidence>
<dbReference type="OrthoDB" id="10261951at2759"/>
<dbReference type="NCBIfam" id="NF041359">
    <property type="entry name" value="GntG_guanitoxin"/>
    <property type="match status" value="1"/>
</dbReference>
<dbReference type="InterPro" id="IPR015424">
    <property type="entry name" value="PyrdxlP-dep_Trfase"/>
</dbReference>
<comment type="cofactor">
    <cofactor evidence="1">
        <name>pyridoxal 5'-phosphate</name>
        <dbReference type="ChEBI" id="CHEBI:597326"/>
    </cofactor>
</comment>
<dbReference type="PANTHER" id="PTHR48097">
    <property type="entry name" value="L-THREONINE ALDOLASE-RELATED"/>
    <property type="match status" value="1"/>
</dbReference>
<feature type="domain" description="Aromatic amino acid beta-eliminating lyase/threonine aldolase" evidence="5">
    <location>
        <begin position="108"/>
        <end position="378"/>
    </location>
</feature>
<dbReference type="Gene3D" id="3.40.640.10">
    <property type="entry name" value="Type I PLP-dependent aspartate aminotransferase-like (Major domain)"/>
    <property type="match status" value="1"/>
</dbReference>
<protein>
    <recommendedName>
        <fullName evidence="5">Aromatic amino acid beta-eliminating lyase/threonine aldolase domain-containing protein</fullName>
    </recommendedName>
</protein>
<evidence type="ECO:0000256" key="4">
    <source>
        <dbReference type="ARBA" id="ARBA00023239"/>
    </source>
</evidence>
<dbReference type="InterPro" id="IPR015421">
    <property type="entry name" value="PyrdxlP-dep_Trfase_major"/>
</dbReference>
<dbReference type="SUPFAM" id="SSF53383">
    <property type="entry name" value="PLP-dependent transferases"/>
    <property type="match status" value="1"/>
</dbReference>
<organism evidence="6 7">
    <name type="scientific">Sphaeroforma arctica JP610</name>
    <dbReference type="NCBI Taxonomy" id="667725"/>
    <lineage>
        <taxon>Eukaryota</taxon>
        <taxon>Ichthyosporea</taxon>
        <taxon>Ichthyophonida</taxon>
        <taxon>Sphaeroforma</taxon>
    </lineage>
</organism>
<dbReference type="AlphaFoldDB" id="A0A0L0FKD0"/>
<evidence type="ECO:0000256" key="1">
    <source>
        <dbReference type="ARBA" id="ARBA00001933"/>
    </source>
</evidence>
<dbReference type="GO" id="GO:0006545">
    <property type="term" value="P:glycine biosynthetic process"/>
    <property type="evidence" value="ECO:0007669"/>
    <property type="project" value="TreeGrafter"/>
</dbReference>
<evidence type="ECO:0000313" key="7">
    <source>
        <dbReference type="Proteomes" id="UP000054560"/>
    </source>
</evidence>
<dbReference type="STRING" id="667725.A0A0L0FKD0"/>
<dbReference type="eggNOG" id="KOG1368">
    <property type="taxonomic scope" value="Eukaryota"/>
</dbReference>
<sequence>MFRLRHINRRSTGFTRAPGTKLDTNAIVDSYKYANYMSVSQPTAQLGKCTNSQLWNRAIKNAHVYGSRINLSVGSKSVHTCVQFRTYYGKASTTYSKEHNQQTKTVYDMRSDTVTKPCKGMRQAIASAMVGDDVFEDDYSIRSLEERVAKLCGMEKALFCPSGTMTNQLALRVHVGALESVVMDHRAHIFHYEGGGLSYHSQAQALPTQPKAGERHLTADVVEAAIFAEDIHCPTTTLVSLENTLHGSVMPLQYMVDIKKMADEKGVKVHLDGARLWNASVASGVSIEEYCKNVESVSLCLSKTLGAPIGSLLVGDHAFITKARKFRKMFGGGWRQAGLLAAGAMYAIDHNWGSTMQAVFDRTKALGEGLRDHGILVNEQFGGEIETNMLWLEFAPFLEKHDCDLYTVGQALESRGVLIFAGRRG</sequence>
<accession>A0A0L0FKD0</accession>
<dbReference type="GeneID" id="25911096"/>
<keyword evidence="4" id="KW-0456">Lyase</keyword>
<dbReference type="FunFam" id="3.40.640.10:FF:000030">
    <property type="entry name" value="Low-specificity L-threonine aldolase"/>
    <property type="match status" value="1"/>
</dbReference>
<feature type="non-terminal residue" evidence="6">
    <location>
        <position position="425"/>
    </location>
</feature>
<dbReference type="GO" id="GO:0006567">
    <property type="term" value="P:L-threonine catabolic process"/>
    <property type="evidence" value="ECO:0007669"/>
    <property type="project" value="TreeGrafter"/>
</dbReference>
<name>A0A0L0FKD0_9EUKA</name>
<dbReference type="GO" id="GO:0008732">
    <property type="term" value="F:L-allo-threonine aldolase activity"/>
    <property type="evidence" value="ECO:0007669"/>
    <property type="project" value="TreeGrafter"/>
</dbReference>
<dbReference type="InterPro" id="IPR001597">
    <property type="entry name" value="ArAA_b-elim_lyase/Thr_aldolase"/>
</dbReference>
<evidence type="ECO:0000313" key="6">
    <source>
        <dbReference type="EMBL" id="KNC76931.1"/>
    </source>
</evidence>
<comment type="similarity">
    <text evidence="2">Belongs to the threonine aldolase family.</text>
</comment>
<dbReference type="Proteomes" id="UP000054560">
    <property type="component" value="Unassembled WGS sequence"/>
</dbReference>
<dbReference type="InterPro" id="IPR023603">
    <property type="entry name" value="Low_specificity_L-TA-like"/>
</dbReference>
<keyword evidence="3" id="KW-0663">Pyridoxal phosphate</keyword>
<dbReference type="GO" id="GO:0005829">
    <property type="term" value="C:cytosol"/>
    <property type="evidence" value="ECO:0007669"/>
    <property type="project" value="TreeGrafter"/>
</dbReference>
<evidence type="ECO:0000256" key="2">
    <source>
        <dbReference type="ARBA" id="ARBA00006966"/>
    </source>
</evidence>
<keyword evidence="7" id="KW-1185">Reference proteome</keyword>